<keyword evidence="2" id="KW-1185">Reference proteome</keyword>
<proteinExistence type="predicted"/>
<dbReference type="EMBL" id="LWCA01002197">
    <property type="protein sequence ID" value="OAF64038.1"/>
    <property type="molecule type" value="Genomic_DNA"/>
</dbReference>
<comment type="caution">
    <text evidence="1">The sequence shown here is derived from an EMBL/GenBank/DDBJ whole genome shotgun (WGS) entry which is preliminary data.</text>
</comment>
<evidence type="ECO:0000313" key="2">
    <source>
        <dbReference type="Proteomes" id="UP000078046"/>
    </source>
</evidence>
<sequence length="44" mass="5099">MNQSIDIKVTNTPENCPNCAKKIKNNDEVKKNDRERKKIIQEGI</sequence>
<protein>
    <submittedName>
        <fullName evidence="1">Uncharacterized protein</fullName>
    </submittedName>
</protein>
<dbReference type="AlphaFoldDB" id="A0A177APX6"/>
<dbReference type="Proteomes" id="UP000078046">
    <property type="component" value="Unassembled WGS sequence"/>
</dbReference>
<reference evidence="1 2" key="1">
    <citation type="submission" date="2016-04" db="EMBL/GenBank/DDBJ databases">
        <title>The genome of Intoshia linei affirms orthonectids as highly simplified spiralians.</title>
        <authorList>
            <person name="Mikhailov K.V."/>
            <person name="Slusarev G.S."/>
            <person name="Nikitin M.A."/>
            <person name="Logacheva M.D."/>
            <person name="Penin A."/>
            <person name="Aleoshin V."/>
            <person name="Panchin Y.V."/>
        </authorList>
    </citation>
    <scope>NUCLEOTIDE SEQUENCE [LARGE SCALE GENOMIC DNA]</scope>
    <source>
        <strain evidence="1">Intl2013</strain>
        <tissue evidence="1">Whole animal</tissue>
    </source>
</reference>
<organism evidence="1 2">
    <name type="scientific">Intoshia linei</name>
    <dbReference type="NCBI Taxonomy" id="1819745"/>
    <lineage>
        <taxon>Eukaryota</taxon>
        <taxon>Metazoa</taxon>
        <taxon>Spiralia</taxon>
        <taxon>Lophotrochozoa</taxon>
        <taxon>Mesozoa</taxon>
        <taxon>Orthonectida</taxon>
        <taxon>Rhopaluridae</taxon>
        <taxon>Intoshia</taxon>
    </lineage>
</organism>
<gene>
    <name evidence="1" type="ORF">A3Q56_08260</name>
</gene>
<evidence type="ECO:0000313" key="1">
    <source>
        <dbReference type="EMBL" id="OAF64038.1"/>
    </source>
</evidence>
<name>A0A177APX6_9BILA</name>
<accession>A0A177APX6</accession>